<dbReference type="Proteomes" id="UP000054032">
    <property type="component" value="Unassembled WGS sequence"/>
</dbReference>
<evidence type="ECO:0000313" key="2">
    <source>
        <dbReference type="Proteomes" id="UP000054032"/>
    </source>
</evidence>
<protein>
    <submittedName>
        <fullName evidence="1">Uncharacterized protein</fullName>
    </submittedName>
</protein>
<reference evidence="1 2" key="1">
    <citation type="journal article" date="2013" name="PLoS Genet.">
        <title>Comparative genome structure, secondary metabolite, and effector coding capacity across Cochliobolus pathogens.</title>
        <authorList>
            <person name="Condon B.J."/>
            <person name="Leng Y."/>
            <person name="Wu D."/>
            <person name="Bushley K.E."/>
            <person name="Ohm R.A."/>
            <person name="Otillar R."/>
            <person name="Martin J."/>
            <person name="Schackwitz W."/>
            <person name="Grimwood J."/>
            <person name="MohdZainudin N."/>
            <person name="Xue C."/>
            <person name="Wang R."/>
            <person name="Manning V.A."/>
            <person name="Dhillon B."/>
            <person name="Tu Z.J."/>
            <person name="Steffenson B.J."/>
            <person name="Salamov A."/>
            <person name="Sun H."/>
            <person name="Lowry S."/>
            <person name="LaButti K."/>
            <person name="Han J."/>
            <person name="Copeland A."/>
            <person name="Lindquist E."/>
            <person name="Barry K."/>
            <person name="Schmutz J."/>
            <person name="Baker S.E."/>
            <person name="Ciuffetti L.M."/>
            <person name="Grigoriev I.V."/>
            <person name="Zhong S."/>
            <person name="Turgeon B.G."/>
        </authorList>
    </citation>
    <scope>NUCLEOTIDE SEQUENCE [LARGE SCALE GENOMIC DNA]</scope>
    <source>
        <strain evidence="1 2">ATCC 44560</strain>
    </source>
</reference>
<gene>
    <name evidence="1" type="ORF">COCMIDRAFT_110772</name>
</gene>
<evidence type="ECO:0000313" key="1">
    <source>
        <dbReference type="EMBL" id="EUC39711.1"/>
    </source>
</evidence>
<dbReference type="OrthoDB" id="10277851at2759"/>
<dbReference type="GeneID" id="19119663"/>
<dbReference type="KEGG" id="bor:COCMIDRAFT_110772"/>
<organism evidence="1 2">
    <name type="scientific">Bipolaris oryzae ATCC 44560</name>
    <dbReference type="NCBI Taxonomy" id="930090"/>
    <lineage>
        <taxon>Eukaryota</taxon>
        <taxon>Fungi</taxon>
        <taxon>Dikarya</taxon>
        <taxon>Ascomycota</taxon>
        <taxon>Pezizomycotina</taxon>
        <taxon>Dothideomycetes</taxon>
        <taxon>Pleosporomycetidae</taxon>
        <taxon>Pleosporales</taxon>
        <taxon>Pleosporineae</taxon>
        <taxon>Pleosporaceae</taxon>
        <taxon>Bipolaris</taxon>
    </lineage>
</organism>
<feature type="non-terminal residue" evidence="1">
    <location>
        <position position="1"/>
    </location>
</feature>
<name>W6Z7R2_COCMI</name>
<dbReference type="RefSeq" id="XP_007693770.1">
    <property type="nucleotide sequence ID" value="XM_007695580.1"/>
</dbReference>
<proteinExistence type="predicted"/>
<accession>W6Z7R2</accession>
<keyword evidence="2" id="KW-1185">Reference proteome</keyword>
<dbReference type="EMBL" id="KI964272">
    <property type="protein sequence ID" value="EUC39711.1"/>
    <property type="molecule type" value="Genomic_DNA"/>
</dbReference>
<sequence length="130" mass="14826">LFKTCVFLIINAAKGIDLPLSLAFSDIIERMEVFFILYIEYESKPKLFSKNSFIFTNKGSCVLDNLIERTGLKVALSILNEPSPSIKPSNQLFVIKTWFSGILKLIRLVFMLFFNSNNLDINSSVNFSLF</sequence>
<dbReference type="AlphaFoldDB" id="W6Z7R2"/>
<dbReference type="HOGENOM" id="CLU_1943071_0_0_1"/>